<reference evidence="1 2" key="1">
    <citation type="journal article" date="2024" name="BMC Genomics">
        <title>De novo assembly and annotation of Popillia japonica's genome with initial clues to its potential as an invasive pest.</title>
        <authorList>
            <person name="Cucini C."/>
            <person name="Boschi S."/>
            <person name="Funari R."/>
            <person name="Cardaioli E."/>
            <person name="Iannotti N."/>
            <person name="Marturano G."/>
            <person name="Paoli F."/>
            <person name="Bruttini M."/>
            <person name="Carapelli A."/>
            <person name="Frati F."/>
            <person name="Nardi F."/>
        </authorList>
    </citation>
    <scope>NUCLEOTIDE SEQUENCE [LARGE SCALE GENOMIC DNA]</scope>
    <source>
        <strain evidence="1">DMR45628</strain>
    </source>
</reference>
<dbReference type="AlphaFoldDB" id="A0AAW1H0W3"/>
<dbReference type="Proteomes" id="UP001458880">
    <property type="component" value="Unassembled WGS sequence"/>
</dbReference>
<organism evidence="1 2">
    <name type="scientific">Popillia japonica</name>
    <name type="common">Japanese beetle</name>
    <dbReference type="NCBI Taxonomy" id="7064"/>
    <lineage>
        <taxon>Eukaryota</taxon>
        <taxon>Metazoa</taxon>
        <taxon>Ecdysozoa</taxon>
        <taxon>Arthropoda</taxon>
        <taxon>Hexapoda</taxon>
        <taxon>Insecta</taxon>
        <taxon>Pterygota</taxon>
        <taxon>Neoptera</taxon>
        <taxon>Endopterygota</taxon>
        <taxon>Coleoptera</taxon>
        <taxon>Polyphaga</taxon>
        <taxon>Scarabaeiformia</taxon>
        <taxon>Scarabaeidae</taxon>
        <taxon>Rutelinae</taxon>
        <taxon>Popillia</taxon>
    </lineage>
</organism>
<gene>
    <name evidence="1" type="ORF">QE152_g41214</name>
</gene>
<comment type="caution">
    <text evidence="1">The sequence shown here is derived from an EMBL/GenBank/DDBJ whole genome shotgun (WGS) entry which is preliminary data.</text>
</comment>
<feature type="non-terminal residue" evidence="1">
    <location>
        <position position="1"/>
    </location>
</feature>
<sequence>SSLAVPLNGIITIGPRGFALYPSLAFADGVPFRIAPVAVRFLSGQLAHLRVLPALPAAATAVVGAHFVVVDVGVVGVGGAGGLARVVQLGSHRT</sequence>
<proteinExistence type="predicted"/>
<protein>
    <submittedName>
        <fullName evidence="1">Uncharacterized protein</fullName>
    </submittedName>
</protein>
<evidence type="ECO:0000313" key="2">
    <source>
        <dbReference type="Proteomes" id="UP001458880"/>
    </source>
</evidence>
<evidence type="ECO:0000313" key="1">
    <source>
        <dbReference type="EMBL" id="KAK9670755.1"/>
    </source>
</evidence>
<keyword evidence="2" id="KW-1185">Reference proteome</keyword>
<dbReference type="EMBL" id="JASPKY010002377">
    <property type="protein sequence ID" value="KAK9670755.1"/>
    <property type="molecule type" value="Genomic_DNA"/>
</dbReference>
<accession>A0AAW1H0W3</accession>
<name>A0AAW1H0W3_POPJA</name>